<evidence type="ECO:0000256" key="1">
    <source>
        <dbReference type="SAM" id="Phobius"/>
    </source>
</evidence>
<evidence type="ECO:0000313" key="2">
    <source>
        <dbReference type="EMBL" id="EMJ5132799.1"/>
    </source>
</evidence>
<dbReference type="EMBL" id="LVIE01000168">
    <property type="protein sequence ID" value="OHT24115.1"/>
    <property type="molecule type" value="Genomic_DNA"/>
</dbReference>
<comment type="caution">
    <text evidence="3">The sequence shown here is derived from an EMBL/GenBank/DDBJ whole genome shotgun (WGS) entry which is preliminary data.</text>
</comment>
<keyword evidence="1" id="KW-0812">Transmembrane</keyword>
<feature type="transmembrane region" description="Helical" evidence="1">
    <location>
        <begin position="6"/>
        <end position="25"/>
    </location>
</feature>
<accession>A0A1S1HPC9</accession>
<dbReference type="RefSeq" id="WP_070928432.1">
    <property type="nucleotide sequence ID" value="NZ_JBALHY010000001.1"/>
</dbReference>
<dbReference type="AlphaFoldDB" id="A0A1S1HPC9"/>
<protein>
    <submittedName>
        <fullName evidence="3">Uncharacterized protein</fullName>
    </submittedName>
</protein>
<keyword evidence="1" id="KW-0472">Membrane</keyword>
<dbReference type="OrthoDB" id="6461303at2"/>
<keyword evidence="1" id="KW-1133">Transmembrane helix</keyword>
<gene>
    <name evidence="3" type="ORF">A3Q29_05385</name>
    <name evidence="2" type="ORF">RG298_000468</name>
</gene>
<name>A0A1S1HPC9_PROST</name>
<evidence type="ECO:0000313" key="4">
    <source>
        <dbReference type="Proteomes" id="UP000179588"/>
    </source>
</evidence>
<reference evidence="2" key="2">
    <citation type="submission" date="2024-02" db="EMBL/GenBank/DDBJ databases">
        <authorList>
            <consortium name="Clinical and Environmental Microbiology Branch: Whole genome sequencing antimicrobial resistance pathogens in the healthcare setting"/>
        </authorList>
    </citation>
    <scope>NUCLEOTIDE SEQUENCE</scope>
    <source>
        <strain evidence="2">2021GO-0154</strain>
    </source>
</reference>
<keyword evidence="4" id="KW-1185">Reference proteome</keyword>
<proteinExistence type="predicted"/>
<sequence>MLLRSLVLLLIVGGAYIAGIMTNMAKVSEIDTKKKIENSVEDFLAYPTAAEYRNVNYHVLSQSDNGEETGYYCGEVYGFKNELPYGFKRFIVRYHKSSVGKTMVSIPFVEEVDDIIPVEQFEVVWSRYCQE</sequence>
<organism evidence="3 4">
    <name type="scientific">Providencia stuartii</name>
    <dbReference type="NCBI Taxonomy" id="588"/>
    <lineage>
        <taxon>Bacteria</taxon>
        <taxon>Pseudomonadati</taxon>
        <taxon>Pseudomonadota</taxon>
        <taxon>Gammaproteobacteria</taxon>
        <taxon>Enterobacterales</taxon>
        <taxon>Morganellaceae</taxon>
        <taxon>Providencia</taxon>
    </lineage>
</organism>
<dbReference type="Proteomes" id="UP000179588">
    <property type="component" value="Unassembled WGS sequence"/>
</dbReference>
<evidence type="ECO:0000313" key="3">
    <source>
        <dbReference type="EMBL" id="OHT24115.1"/>
    </source>
</evidence>
<dbReference type="EMBL" id="ABMABF030000001">
    <property type="protein sequence ID" value="EMJ5132799.1"/>
    <property type="molecule type" value="Genomic_DNA"/>
</dbReference>
<reference evidence="3 4" key="1">
    <citation type="submission" date="2016-03" db="EMBL/GenBank/DDBJ databases">
        <title>Genome sequence of Providencia stuartii strain, isolated from the salivary glands of larval Lucilia sericata.</title>
        <authorList>
            <person name="Yuan Y."/>
            <person name="Zhang Y."/>
            <person name="Fu S."/>
            <person name="Crippen T.L."/>
            <person name="Visi D."/>
            <person name="Benbow M.E."/>
            <person name="Allen M."/>
            <person name="Tomberlin J.K."/>
            <person name="Sze S.-H."/>
            <person name="Tarone A.M."/>
        </authorList>
    </citation>
    <scope>NUCLEOTIDE SEQUENCE [LARGE SCALE GENOMIC DNA]</scope>
    <source>
        <strain evidence="3 4">Crippen</strain>
    </source>
</reference>